<gene>
    <name evidence="1" type="ORF">CHC_T00004295001</name>
</gene>
<evidence type="ECO:0000313" key="2">
    <source>
        <dbReference type="Proteomes" id="UP000012073"/>
    </source>
</evidence>
<proteinExistence type="predicted"/>
<dbReference type="Gramene" id="CDF35847">
    <property type="protein sequence ID" value="CDF35847"/>
    <property type="gene ID" value="CHC_T00004295001"/>
</dbReference>
<dbReference type="EMBL" id="HG001749">
    <property type="protein sequence ID" value="CDF35847.1"/>
    <property type="molecule type" value="Genomic_DNA"/>
</dbReference>
<dbReference type="GeneID" id="17323377"/>
<dbReference type="Proteomes" id="UP000012073">
    <property type="component" value="Unassembled WGS sequence"/>
</dbReference>
<evidence type="ECO:0000313" key="1">
    <source>
        <dbReference type="EMBL" id="CDF35847.1"/>
    </source>
</evidence>
<dbReference type="RefSeq" id="XP_005715666.1">
    <property type="nucleotide sequence ID" value="XM_005715609.1"/>
</dbReference>
<reference evidence="2" key="1">
    <citation type="journal article" date="2013" name="Proc. Natl. Acad. Sci. U.S.A.">
        <title>Genome structure and metabolic features in the red seaweed Chondrus crispus shed light on evolution of the Archaeplastida.</title>
        <authorList>
            <person name="Collen J."/>
            <person name="Porcel B."/>
            <person name="Carre W."/>
            <person name="Ball S.G."/>
            <person name="Chaparro C."/>
            <person name="Tonon T."/>
            <person name="Barbeyron T."/>
            <person name="Michel G."/>
            <person name="Noel B."/>
            <person name="Valentin K."/>
            <person name="Elias M."/>
            <person name="Artiguenave F."/>
            <person name="Arun A."/>
            <person name="Aury J.M."/>
            <person name="Barbosa-Neto J.F."/>
            <person name="Bothwell J.H."/>
            <person name="Bouget F.Y."/>
            <person name="Brillet L."/>
            <person name="Cabello-Hurtado F."/>
            <person name="Capella-Gutierrez S."/>
            <person name="Charrier B."/>
            <person name="Cladiere L."/>
            <person name="Cock J.M."/>
            <person name="Coelho S.M."/>
            <person name="Colleoni C."/>
            <person name="Czjzek M."/>
            <person name="Da Silva C."/>
            <person name="Delage L."/>
            <person name="Denoeud F."/>
            <person name="Deschamps P."/>
            <person name="Dittami S.M."/>
            <person name="Gabaldon T."/>
            <person name="Gachon C.M."/>
            <person name="Groisillier A."/>
            <person name="Herve C."/>
            <person name="Jabbari K."/>
            <person name="Katinka M."/>
            <person name="Kloareg B."/>
            <person name="Kowalczyk N."/>
            <person name="Labadie K."/>
            <person name="Leblanc C."/>
            <person name="Lopez P.J."/>
            <person name="McLachlan D.H."/>
            <person name="Meslet-Cladiere L."/>
            <person name="Moustafa A."/>
            <person name="Nehr Z."/>
            <person name="Nyvall Collen P."/>
            <person name="Panaud O."/>
            <person name="Partensky F."/>
            <person name="Poulain J."/>
            <person name="Rensing S.A."/>
            <person name="Rousvoal S."/>
            <person name="Samson G."/>
            <person name="Symeonidi A."/>
            <person name="Weissenbach J."/>
            <person name="Zambounis A."/>
            <person name="Wincker P."/>
            <person name="Boyen C."/>
        </authorList>
    </citation>
    <scope>NUCLEOTIDE SEQUENCE [LARGE SCALE GENOMIC DNA]</scope>
    <source>
        <strain evidence="2">cv. Stackhouse</strain>
    </source>
</reference>
<keyword evidence="2" id="KW-1185">Reference proteome</keyword>
<dbReference type="AlphaFoldDB" id="R7QBF9"/>
<protein>
    <submittedName>
        <fullName evidence="1">Uncharacterized protein</fullName>
    </submittedName>
</protein>
<name>R7QBF9_CHOCR</name>
<accession>R7QBF9</accession>
<dbReference type="KEGG" id="ccp:CHC_T00004295001"/>
<organism evidence="1 2">
    <name type="scientific">Chondrus crispus</name>
    <name type="common">Carrageen Irish moss</name>
    <name type="synonym">Polymorpha crispa</name>
    <dbReference type="NCBI Taxonomy" id="2769"/>
    <lineage>
        <taxon>Eukaryota</taxon>
        <taxon>Rhodophyta</taxon>
        <taxon>Florideophyceae</taxon>
        <taxon>Rhodymeniophycidae</taxon>
        <taxon>Gigartinales</taxon>
        <taxon>Gigartinaceae</taxon>
        <taxon>Chondrus</taxon>
    </lineage>
</organism>
<sequence length="114" mass="12530">MRSRKLPRYVQFMSDNVSHATLVLILLASATSSLRDLQPALRLRPSAGGRPASPLRLSFARVSKVQLLGPAPPESHSPHFRPAQHVLFFTHTFVVCPSPINFSRLRPALGPGNI</sequence>